<name>A0A7V8SZH7_9BACT</name>
<feature type="region of interest" description="Disordered" evidence="1">
    <location>
        <begin position="64"/>
        <end position="96"/>
    </location>
</feature>
<dbReference type="Proteomes" id="UP000567293">
    <property type="component" value="Unassembled WGS sequence"/>
</dbReference>
<reference evidence="3" key="1">
    <citation type="submission" date="2020-06" db="EMBL/GenBank/DDBJ databases">
        <title>Legume-microbial interactions unlock mineral nutrients during tropical forest succession.</title>
        <authorList>
            <person name="Epihov D.Z."/>
        </authorList>
    </citation>
    <scope>NUCLEOTIDE SEQUENCE [LARGE SCALE GENOMIC DNA]</scope>
    <source>
        <strain evidence="3">Pan2503</strain>
    </source>
</reference>
<evidence type="ECO:0000256" key="1">
    <source>
        <dbReference type="SAM" id="MobiDB-lite"/>
    </source>
</evidence>
<keyword evidence="2" id="KW-0812">Transmembrane</keyword>
<evidence type="ECO:0000313" key="3">
    <source>
        <dbReference type="EMBL" id="MBA0088470.1"/>
    </source>
</evidence>
<feature type="non-terminal residue" evidence="3">
    <location>
        <position position="96"/>
    </location>
</feature>
<sequence>MSTEPHSSGHPTGRGPRHADVAFEERDIKPSTIYWYLFALGLATAGALLIAIFVLRFTSNLAVSSDVPPPPSRVAQSKDARMPPEPRLQGVPGHPN</sequence>
<feature type="compositionally biased region" description="Polar residues" evidence="1">
    <location>
        <begin position="1"/>
        <end position="10"/>
    </location>
</feature>
<accession>A0A7V8SZH7</accession>
<feature type="region of interest" description="Disordered" evidence="1">
    <location>
        <begin position="1"/>
        <end position="20"/>
    </location>
</feature>
<evidence type="ECO:0000256" key="2">
    <source>
        <dbReference type="SAM" id="Phobius"/>
    </source>
</evidence>
<dbReference type="AlphaFoldDB" id="A0A7V8SZH7"/>
<evidence type="ECO:0000313" key="4">
    <source>
        <dbReference type="Proteomes" id="UP000567293"/>
    </source>
</evidence>
<dbReference type="EMBL" id="JACDQQ010002510">
    <property type="protein sequence ID" value="MBA0088470.1"/>
    <property type="molecule type" value="Genomic_DNA"/>
</dbReference>
<proteinExistence type="predicted"/>
<feature type="transmembrane region" description="Helical" evidence="2">
    <location>
        <begin position="33"/>
        <end position="55"/>
    </location>
</feature>
<gene>
    <name evidence="3" type="ORF">HRJ53_26085</name>
</gene>
<keyword evidence="2" id="KW-1133">Transmembrane helix</keyword>
<comment type="caution">
    <text evidence="3">The sequence shown here is derived from an EMBL/GenBank/DDBJ whole genome shotgun (WGS) entry which is preliminary data.</text>
</comment>
<organism evidence="3 4">
    <name type="scientific">Candidatus Acidiferrum panamense</name>
    <dbReference type="NCBI Taxonomy" id="2741543"/>
    <lineage>
        <taxon>Bacteria</taxon>
        <taxon>Pseudomonadati</taxon>
        <taxon>Acidobacteriota</taxon>
        <taxon>Terriglobia</taxon>
        <taxon>Candidatus Acidiferrales</taxon>
        <taxon>Candidatus Acidiferrum</taxon>
    </lineage>
</organism>
<keyword evidence="2" id="KW-0472">Membrane</keyword>
<keyword evidence="4" id="KW-1185">Reference proteome</keyword>
<protein>
    <submittedName>
        <fullName evidence="3">Uncharacterized protein</fullName>
    </submittedName>
</protein>